<evidence type="ECO:0008006" key="3">
    <source>
        <dbReference type="Google" id="ProtNLM"/>
    </source>
</evidence>
<sequence>MLDFQEHIEQRAQRAYGDRPARLIEKRRFQVDYTLDSNALDTQMHSLVWRVYATNYPSSDLSLAQAVAVYRQEYLIEHGFGRLKGQPLSLAPMFLQREDHIKGLIRLLTIGLQLLTLVEFQIRRPLFLA</sequence>
<gene>
    <name evidence="1" type="ORF">VB774_16010</name>
</gene>
<protein>
    <recommendedName>
        <fullName evidence="3">Transposase</fullName>
    </recommendedName>
</protein>
<accession>A0ABU5TM06</accession>
<dbReference type="SUPFAM" id="SSF53098">
    <property type="entry name" value="Ribonuclease H-like"/>
    <property type="match status" value="1"/>
</dbReference>
<comment type="caution">
    <text evidence="1">The sequence shown here is derived from an EMBL/GenBank/DDBJ whole genome shotgun (WGS) entry which is preliminary data.</text>
</comment>
<keyword evidence="2" id="KW-1185">Reference proteome</keyword>
<dbReference type="Proteomes" id="UP001301388">
    <property type="component" value="Unassembled WGS sequence"/>
</dbReference>
<evidence type="ECO:0000313" key="1">
    <source>
        <dbReference type="EMBL" id="MEA5479127.1"/>
    </source>
</evidence>
<dbReference type="RefSeq" id="WP_323262443.1">
    <property type="nucleotide sequence ID" value="NZ_JAYGIE010000083.1"/>
</dbReference>
<dbReference type="EMBL" id="JAYGIE010000083">
    <property type="protein sequence ID" value="MEA5479127.1"/>
    <property type="molecule type" value="Genomic_DNA"/>
</dbReference>
<evidence type="ECO:0000313" key="2">
    <source>
        <dbReference type="Proteomes" id="UP001301388"/>
    </source>
</evidence>
<organism evidence="1 2">
    <name type="scientific">Pseudanabaena galeata UHCC 0370</name>
    <dbReference type="NCBI Taxonomy" id="3110310"/>
    <lineage>
        <taxon>Bacteria</taxon>
        <taxon>Bacillati</taxon>
        <taxon>Cyanobacteriota</taxon>
        <taxon>Cyanophyceae</taxon>
        <taxon>Pseudanabaenales</taxon>
        <taxon>Pseudanabaenaceae</taxon>
        <taxon>Pseudanabaena</taxon>
    </lineage>
</organism>
<name>A0ABU5TM06_9CYAN</name>
<reference evidence="1 2" key="1">
    <citation type="submission" date="2023-12" db="EMBL/GenBank/DDBJ databases">
        <title>Baltic Sea Cyanobacteria.</title>
        <authorList>
            <person name="Delbaje E."/>
            <person name="Fewer D.P."/>
            <person name="Shishido T.K."/>
        </authorList>
    </citation>
    <scope>NUCLEOTIDE SEQUENCE [LARGE SCALE GENOMIC DNA]</scope>
    <source>
        <strain evidence="1 2">UHCC 0370</strain>
    </source>
</reference>
<dbReference type="InterPro" id="IPR012337">
    <property type="entry name" value="RNaseH-like_sf"/>
</dbReference>
<proteinExistence type="predicted"/>